<dbReference type="Proteomes" id="UP001178461">
    <property type="component" value="Chromosome 13"/>
</dbReference>
<reference evidence="1" key="1">
    <citation type="submission" date="2022-12" db="EMBL/GenBank/DDBJ databases">
        <authorList>
            <person name="Alioto T."/>
            <person name="Alioto T."/>
            <person name="Gomez Garrido J."/>
        </authorList>
    </citation>
    <scope>NUCLEOTIDE SEQUENCE</scope>
</reference>
<keyword evidence="2" id="KW-1185">Reference proteome</keyword>
<dbReference type="AlphaFoldDB" id="A0AA35PJP3"/>
<dbReference type="EMBL" id="OX395138">
    <property type="protein sequence ID" value="CAI5790584.1"/>
    <property type="molecule type" value="Genomic_DNA"/>
</dbReference>
<proteinExistence type="predicted"/>
<organism evidence="1 2">
    <name type="scientific">Podarcis lilfordi</name>
    <name type="common">Lilford's wall lizard</name>
    <dbReference type="NCBI Taxonomy" id="74358"/>
    <lineage>
        <taxon>Eukaryota</taxon>
        <taxon>Metazoa</taxon>
        <taxon>Chordata</taxon>
        <taxon>Craniata</taxon>
        <taxon>Vertebrata</taxon>
        <taxon>Euteleostomi</taxon>
        <taxon>Lepidosauria</taxon>
        <taxon>Squamata</taxon>
        <taxon>Bifurcata</taxon>
        <taxon>Unidentata</taxon>
        <taxon>Episquamata</taxon>
        <taxon>Laterata</taxon>
        <taxon>Lacertibaenia</taxon>
        <taxon>Lacertidae</taxon>
        <taxon>Podarcis</taxon>
    </lineage>
</organism>
<evidence type="ECO:0000313" key="1">
    <source>
        <dbReference type="EMBL" id="CAI5790584.1"/>
    </source>
</evidence>
<name>A0AA35PJP3_9SAUR</name>
<evidence type="ECO:0000313" key="2">
    <source>
        <dbReference type="Proteomes" id="UP001178461"/>
    </source>
</evidence>
<gene>
    <name evidence="1" type="ORF">PODLI_1B025826</name>
</gene>
<sequence>MQVSAAPRDPSAPFVLLEANLARSCPHKEINHSSSVHQIASDPRGQLLSIAEMCGVWQECPSQQHLTTRVSSMKHELVWDHCLGVLEDSSTAIVHLVPREVYGPRQLRKRGRPFSQTQ</sequence>
<accession>A0AA35PJP3</accession>
<protein>
    <submittedName>
        <fullName evidence="1">Uncharacterized protein</fullName>
    </submittedName>
</protein>